<evidence type="ECO:0000259" key="6">
    <source>
        <dbReference type="Pfam" id="PF08546"/>
    </source>
</evidence>
<dbReference type="InterPro" id="IPR008927">
    <property type="entry name" value="6-PGluconate_DH-like_C_sf"/>
</dbReference>
<dbReference type="PANTHER" id="PTHR21708">
    <property type="entry name" value="PROBABLE 2-DEHYDROPANTOATE 2-REDUCTASE"/>
    <property type="match status" value="1"/>
</dbReference>
<evidence type="ECO:0000256" key="1">
    <source>
        <dbReference type="ARBA" id="ARBA00007870"/>
    </source>
</evidence>
<dbReference type="Proteomes" id="UP000260812">
    <property type="component" value="Unassembled WGS sequence"/>
</dbReference>
<comment type="function">
    <text evidence="4">Catalyzes the NADPH-dependent reduction of ketopantoate into pantoic acid.</text>
</comment>
<keyword evidence="3 4" id="KW-0560">Oxidoreductase</keyword>
<dbReference type="Pfam" id="PF08546">
    <property type="entry name" value="ApbA_C"/>
    <property type="match status" value="1"/>
</dbReference>
<evidence type="ECO:0000259" key="5">
    <source>
        <dbReference type="Pfam" id="PF02558"/>
    </source>
</evidence>
<evidence type="ECO:0000256" key="2">
    <source>
        <dbReference type="ARBA" id="ARBA00022857"/>
    </source>
</evidence>
<proteinExistence type="inferred from homology"/>
<evidence type="ECO:0000313" key="8">
    <source>
        <dbReference type="Proteomes" id="UP000260812"/>
    </source>
</evidence>
<dbReference type="NCBIfam" id="TIGR00745">
    <property type="entry name" value="apbA_panE"/>
    <property type="match status" value="1"/>
</dbReference>
<gene>
    <name evidence="7" type="ORF">DXC51_00670</name>
</gene>
<dbReference type="Gene3D" id="1.10.1040.10">
    <property type="entry name" value="N-(1-d-carboxylethyl)-l-norvaline Dehydrogenase, domain 2"/>
    <property type="match status" value="1"/>
</dbReference>
<dbReference type="InterPro" id="IPR013332">
    <property type="entry name" value="KPR_N"/>
</dbReference>
<organism evidence="7 8">
    <name type="scientific">Eisenbergiella massiliensis</name>
    <dbReference type="NCBI Taxonomy" id="1720294"/>
    <lineage>
        <taxon>Bacteria</taxon>
        <taxon>Bacillati</taxon>
        <taxon>Bacillota</taxon>
        <taxon>Clostridia</taxon>
        <taxon>Lachnospirales</taxon>
        <taxon>Lachnospiraceae</taxon>
        <taxon>Eisenbergiella</taxon>
    </lineage>
</organism>
<comment type="pathway">
    <text evidence="4">Cofactor biosynthesis; (R)-pantothenate biosynthesis; (R)-pantoate from 3-methyl-2-oxobutanoate: step 2/2.</text>
</comment>
<dbReference type="RefSeq" id="WP_117543586.1">
    <property type="nucleotide sequence ID" value="NZ_QVLV01000001.1"/>
</dbReference>
<dbReference type="InterPro" id="IPR013328">
    <property type="entry name" value="6PGD_dom2"/>
</dbReference>
<protein>
    <recommendedName>
        <fullName evidence="4">2-dehydropantoate 2-reductase</fullName>
        <ecNumber evidence="4">1.1.1.169</ecNumber>
    </recommendedName>
    <alternativeName>
        <fullName evidence="4">Ketopantoate reductase</fullName>
    </alternativeName>
</protein>
<dbReference type="Pfam" id="PF02558">
    <property type="entry name" value="ApbA"/>
    <property type="match status" value="1"/>
</dbReference>
<dbReference type="EC" id="1.1.1.169" evidence="4"/>
<keyword evidence="8" id="KW-1185">Reference proteome</keyword>
<evidence type="ECO:0000256" key="3">
    <source>
        <dbReference type="ARBA" id="ARBA00023002"/>
    </source>
</evidence>
<feature type="domain" description="Ketopantoate reductase C-terminal" evidence="6">
    <location>
        <begin position="181"/>
        <end position="304"/>
    </location>
</feature>
<comment type="similarity">
    <text evidence="1 4">Belongs to the ketopantoate reductase family.</text>
</comment>
<sequence>MRQVHTVALIGLGAMGAYFAPRLYEEFGDNFRVIAGGDRKKRLEENGIVINGTRRYFPVVDPKECGEPADLVIIAVKGYGLDQAIEDIRNQVGENTVILSVLNGVDSEQRVIETYGEDKVLYSYMRVSVVMKDGCTSYDPALGNIHFGEKLNEEGAYTDRVLAVKEVFDRCGITNIIDPDMIKGIWFKFMCNVGENLTCALLGIPFGVFRTSDHANAIRRKAMEEVVLIAQELGVDLGKEDMDRQESTLMALPFQNKPSTLQDLEAGKRTEIDMFAGTVIEYGRKLGIATPVNEMFYHAIHVLEEKCGGSFQAAD</sequence>
<keyword evidence="2 4" id="KW-0521">NADP</keyword>
<dbReference type="InterPro" id="IPR051402">
    <property type="entry name" value="KPR-Related"/>
</dbReference>
<dbReference type="UniPathway" id="UPA00028">
    <property type="reaction ID" value="UER00004"/>
</dbReference>
<dbReference type="EMBL" id="QVLV01000001">
    <property type="protein sequence ID" value="RGE65229.1"/>
    <property type="molecule type" value="Genomic_DNA"/>
</dbReference>
<dbReference type="GO" id="GO:0008677">
    <property type="term" value="F:2-dehydropantoate 2-reductase activity"/>
    <property type="evidence" value="ECO:0007669"/>
    <property type="project" value="UniProtKB-EC"/>
</dbReference>
<comment type="catalytic activity">
    <reaction evidence="4">
        <text>(R)-pantoate + NADP(+) = 2-dehydropantoate + NADPH + H(+)</text>
        <dbReference type="Rhea" id="RHEA:16233"/>
        <dbReference type="ChEBI" id="CHEBI:11561"/>
        <dbReference type="ChEBI" id="CHEBI:15378"/>
        <dbReference type="ChEBI" id="CHEBI:15980"/>
        <dbReference type="ChEBI" id="CHEBI:57783"/>
        <dbReference type="ChEBI" id="CHEBI:58349"/>
        <dbReference type="EC" id="1.1.1.169"/>
    </reaction>
</comment>
<dbReference type="GO" id="GO:0005737">
    <property type="term" value="C:cytoplasm"/>
    <property type="evidence" value="ECO:0007669"/>
    <property type="project" value="TreeGrafter"/>
</dbReference>
<dbReference type="SUPFAM" id="SSF51735">
    <property type="entry name" value="NAD(P)-binding Rossmann-fold domains"/>
    <property type="match status" value="1"/>
</dbReference>
<evidence type="ECO:0000313" key="7">
    <source>
        <dbReference type="EMBL" id="RGE65229.1"/>
    </source>
</evidence>
<evidence type="ECO:0000256" key="4">
    <source>
        <dbReference type="RuleBase" id="RU362068"/>
    </source>
</evidence>
<reference evidence="7" key="1">
    <citation type="submission" date="2018-08" db="EMBL/GenBank/DDBJ databases">
        <title>A genome reference for cultivated species of the human gut microbiota.</title>
        <authorList>
            <person name="Zou Y."/>
            <person name="Xue W."/>
            <person name="Luo G."/>
        </authorList>
    </citation>
    <scope>NUCLEOTIDE SEQUENCE [LARGE SCALE GENOMIC DNA]</scope>
    <source>
        <strain evidence="7">TF05-5AC</strain>
    </source>
</reference>
<name>A0A3E3IDT4_9FIRM</name>
<keyword evidence="4" id="KW-0566">Pantothenate biosynthesis</keyword>
<comment type="caution">
    <text evidence="7">The sequence shown here is derived from an EMBL/GenBank/DDBJ whole genome shotgun (WGS) entry which is preliminary data.</text>
</comment>
<dbReference type="GO" id="GO:0015940">
    <property type="term" value="P:pantothenate biosynthetic process"/>
    <property type="evidence" value="ECO:0007669"/>
    <property type="project" value="UniProtKB-UniPathway"/>
</dbReference>
<dbReference type="GeneID" id="97985435"/>
<feature type="domain" description="Ketopantoate reductase N-terminal" evidence="5">
    <location>
        <begin position="7"/>
        <end position="149"/>
    </location>
</feature>
<dbReference type="AlphaFoldDB" id="A0A3E3IDT4"/>
<dbReference type="InterPro" id="IPR003710">
    <property type="entry name" value="ApbA"/>
</dbReference>
<dbReference type="InterPro" id="IPR036291">
    <property type="entry name" value="NAD(P)-bd_dom_sf"/>
</dbReference>
<accession>A0A3E3IDT4</accession>
<dbReference type="InterPro" id="IPR013752">
    <property type="entry name" value="KPA_reductase"/>
</dbReference>
<dbReference type="PANTHER" id="PTHR21708:SF26">
    <property type="entry name" value="2-DEHYDROPANTOATE 2-REDUCTASE"/>
    <property type="match status" value="1"/>
</dbReference>
<dbReference type="Gene3D" id="3.40.50.720">
    <property type="entry name" value="NAD(P)-binding Rossmann-like Domain"/>
    <property type="match status" value="1"/>
</dbReference>
<dbReference type="SUPFAM" id="SSF48179">
    <property type="entry name" value="6-phosphogluconate dehydrogenase C-terminal domain-like"/>
    <property type="match status" value="1"/>
</dbReference>